<sequence length="831" mass="91289">MWSSTNTNNERKSMAQLAKRNLLLATLVATVTYTAGFNMPGGVWQDTAGHLPGDPIIRSTQYVRYLVFFYCNATAFASSLMVFVLLLLLLSVSVRGRQHLRFIVIPLVLVMLVGLLSLIGAYAAGTVRDRSTAVYTSVLVAAVFTYVVIQWVLAPTPDDNNDVQDEDADADADVDADADEVSRSRLREMLMQLATFALTVTYAGGLSTPGGFWDSTGDAHRPGDVIIKGARLTAFLFCNTTAFVASLLIVVVLLMTRTRIGHTVVVFSGSVVMLFGLLGSYLAGSSRENAVFFACLIGAIFAYMVFQVFVVQVIGGGWVRNNSFCAKLQEILRLLKEPRETPDDSYSRGSIEERREERKYSSYIQFLAALALTITYQAGLDPPGGLWQYNGDGHKAGDPILRTTNPRRYNAFFYCNSVAFVASLVCIILVQIRPLLKHRALEQAMILDLLSLVGAYAIGSCRDETTTVYAMGIGGAALVYVVLHVVLLDHKDILHADQRNDDANLALYRRMGSGLFLFALFVATISYQAGLTPPGGFLLTDNNESGHHAGDPVLLYNYPRRYRVFFFCNSTSFMVSIAIIILLVNPNIYQPALRTHALSICTAVSFFCLLAAFAAGTTQHLKTSIYTLVLMAVVLLFALVLLLAFFLRSRIFQLPSPALPTNIGIAATAKSIEDLHRWRKGRRAHDNGMYLMTIGILVASVTYQAGLDPPGGYWQGSSDGHKAGNPVMRDNRMQRYHAFFYANSTSFVTSISLMLFLLVAVATSREQISKPLSRAMYTMIVLDFLGLLGAYAAGSGREWKTSVHVVAIVFSVLAYFSIHIAVSLLWHKGDI</sequence>
<dbReference type="Proteomes" id="UP001732700">
    <property type="component" value="Chromosome 1C"/>
</dbReference>
<proteinExistence type="predicted"/>
<dbReference type="EnsemblPlants" id="AVESA.00010b.r2.1CG0108900.1">
    <property type="protein sequence ID" value="AVESA.00010b.r2.1CG0108900.1.CDS"/>
    <property type="gene ID" value="AVESA.00010b.r2.1CG0108900"/>
</dbReference>
<reference evidence="1" key="2">
    <citation type="submission" date="2025-09" db="UniProtKB">
        <authorList>
            <consortium name="EnsemblPlants"/>
        </authorList>
    </citation>
    <scope>IDENTIFICATION</scope>
</reference>
<reference evidence="1" key="1">
    <citation type="submission" date="2021-05" db="EMBL/GenBank/DDBJ databases">
        <authorList>
            <person name="Scholz U."/>
            <person name="Mascher M."/>
            <person name="Fiebig A."/>
        </authorList>
    </citation>
    <scope>NUCLEOTIDE SEQUENCE [LARGE SCALE GENOMIC DNA]</scope>
</reference>
<organism evidence="1 2">
    <name type="scientific">Avena sativa</name>
    <name type="common">Oat</name>
    <dbReference type="NCBI Taxonomy" id="4498"/>
    <lineage>
        <taxon>Eukaryota</taxon>
        <taxon>Viridiplantae</taxon>
        <taxon>Streptophyta</taxon>
        <taxon>Embryophyta</taxon>
        <taxon>Tracheophyta</taxon>
        <taxon>Spermatophyta</taxon>
        <taxon>Magnoliopsida</taxon>
        <taxon>Liliopsida</taxon>
        <taxon>Poales</taxon>
        <taxon>Poaceae</taxon>
        <taxon>BOP clade</taxon>
        <taxon>Pooideae</taxon>
        <taxon>Poodae</taxon>
        <taxon>Poeae</taxon>
        <taxon>Poeae Chloroplast Group 1 (Aveneae type)</taxon>
        <taxon>Aveninae</taxon>
        <taxon>Avena</taxon>
    </lineage>
</organism>
<protein>
    <submittedName>
        <fullName evidence="1">Uncharacterized protein</fullName>
    </submittedName>
</protein>
<keyword evidence="2" id="KW-1185">Reference proteome</keyword>
<accession>A0ACD5TQT0</accession>
<evidence type="ECO:0000313" key="1">
    <source>
        <dbReference type="EnsemblPlants" id="AVESA.00010b.r2.1CG0108900.1.CDS"/>
    </source>
</evidence>
<evidence type="ECO:0000313" key="2">
    <source>
        <dbReference type="Proteomes" id="UP001732700"/>
    </source>
</evidence>
<name>A0ACD5TQT0_AVESA</name>